<name>A0A151JWP3_9HYME</name>
<dbReference type="AlphaFoldDB" id="A0A151JWP3"/>
<keyword evidence="2" id="KW-1185">Reference proteome</keyword>
<dbReference type="Proteomes" id="UP000078541">
    <property type="component" value="Unassembled WGS sequence"/>
</dbReference>
<reference evidence="1 2" key="1">
    <citation type="submission" date="2016-03" db="EMBL/GenBank/DDBJ databases">
        <title>Trachymyrmex septentrionalis WGS genome.</title>
        <authorList>
            <person name="Nygaard S."/>
            <person name="Hu H."/>
            <person name="Boomsma J."/>
            <person name="Zhang G."/>
        </authorList>
    </citation>
    <scope>NUCLEOTIDE SEQUENCE [LARGE SCALE GENOMIC DNA]</scope>
    <source>
        <strain evidence="1">Tsep2-gDNA-1</strain>
        <tissue evidence="1">Whole body</tissue>
    </source>
</reference>
<dbReference type="PANTHER" id="PTHR47331">
    <property type="entry name" value="PHD-TYPE DOMAIN-CONTAINING PROTEIN"/>
    <property type="match status" value="1"/>
</dbReference>
<sequence length="388" mass="44994">MLENRYDDKRLIIQKHVKTLFELPPLDRASVKLPQNLRLTDPTFHQSTHIDLIGAEIFWNILYVGQIKESSTAEERECEEHFKETHYRNIQSRFVVEIPLKQDAAQSLGNSYDIALERFYSLERKLSKNPQLKEQYTQFINKYQTLDHMGLVDANMQDANLTCYLPHHAVVKSSSTPVITTAKIFMLSSWIKSCSRRWTTCVTNRVCTIQELPNPDGSLGVLELETAIQRQECSSNSLRTRIEKSLTQQFLDQAGFIRVEERHSNLGYSSKHQLVSLSKHPFTRLMIECSTFQTPMLVSYLNLYCILLRLIINIYNNNSTIIIYTCTLILSYPTLTHLSLSLSLSLSRIHEVHQEDIIWVVTIKTSKEFFKRPADRICLFPIKEDSES</sequence>
<organism evidence="1 2">
    <name type="scientific">Trachymyrmex septentrionalis</name>
    <dbReference type="NCBI Taxonomy" id="34720"/>
    <lineage>
        <taxon>Eukaryota</taxon>
        <taxon>Metazoa</taxon>
        <taxon>Ecdysozoa</taxon>
        <taxon>Arthropoda</taxon>
        <taxon>Hexapoda</taxon>
        <taxon>Insecta</taxon>
        <taxon>Pterygota</taxon>
        <taxon>Neoptera</taxon>
        <taxon>Endopterygota</taxon>
        <taxon>Hymenoptera</taxon>
        <taxon>Apocrita</taxon>
        <taxon>Aculeata</taxon>
        <taxon>Formicoidea</taxon>
        <taxon>Formicidae</taxon>
        <taxon>Myrmicinae</taxon>
        <taxon>Trachymyrmex</taxon>
    </lineage>
</organism>
<dbReference type="PANTHER" id="PTHR47331:SF5">
    <property type="entry name" value="RIBONUCLEASE H"/>
    <property type="match status" value="1"/>
</dbReference>
<accession>A0A151JWP3</accession>
<evidence type="ECO:0000313" key="1">
    <source>
        <dbReference type="EMBL" id="KYN38929.1"/>
    </source>
</evidence>
<evidence type="ECO:0000313" key="2">
    <source>
        <dbReference type="Proteomes" id="UP000078541"/>
    </source>
</evidence>
<protein>
    <submittedName>
        <fullName evidence="1">Uncharacterized protein</fullName>
    </submittedName>
</protein>
<dbReference type="EMBL" id="KQ981632">
    <property type="protein sequence ID" value="KYN38929.1"/>
    <property type="molecule type" value="Genomic_DNA"/>
</dbReference>
<dbReference type="STRING" id="34720.A0A151JWP3"/>
<gene>
    <name evidence="1" type="ORF">ALC56_06689</name>
</gene>
<proteinExistence type="predicted"/>